<dbReference type="InterPro" id="IPR043137">
    <property type="entry name" value="GGT_ssub_C"/>
</dbReference>
<keyword evidence="7 11" id="KW-0012">Acyltransferase</keyword>
<dbReference type="PANTHER" id="PTHR43199:SF1">
    <property type="entry name" value="GLUTATHIONE HYDROLASE PROENZYME"/>
    <property type="match status" value="1"/>
</dbReference>
<feature type="signal peptide" evidence="13">
    <location>
        <begin position="1"/>
        <end position="29"/>
    </location>
</feature>
<feature type="binding site" evidence="10">
    <location>
        <begin position="439"/>
        <end position="441"/>
    </location>
    <ligand>
        <name>L-glutamate</name>
        <dbReference type="ChEBI" id="CHEBI:29985"/>
    </ligand>
</feature>
<evidence type="ECO:0000256" key="10">
    <source>
        <dbReference type="PIRSR" id="PIRSR600101-2"/>
    </source>
</evidence>
<dbReference type="EMBL" id="JAAGRN010000001">
    <property type="protein sequence ID" value="NDY81968.1"/>
    <property type="molecule type" value="Genomic_DNA"/>
</dbReference>
<evidence type="ECO:0000256" key="5">
    <source>
        <dbReference type="ARBA" id="ARBA00022801"/>
    </source>
</evidence>
<dbReference type="GO" id="GO:0036374">
    <property type="term" value="F:glutathione hydrolase activity"/>
    <property type="evidence" value="ECO:0007669"/>
    <property type="project" value="UniProtKB-UniRule"/>
</dbReference>
<dbReference type="PROSITE" id="PS00462">
    <property type="entry name" value="G_GLU_TRANSPEPTIDASE"/>
    <property type="match status" value="1"/>
</dbReference>
<evidence type="ECO:0000256" key="12">
    <source>
        <dbReference type="SAM" id="MobiDB-lite"/>
    </source>
</evidence>
<dbReference type="Gene3D" id="1.10.246.130">
    <property type="match status" value="1"/>
</dbReference>
<evidence type="ECO:0000256" key="8">
    <source>
        <dbReference type="ARBA" id="ARBA00047417"/>
    </source>
</evidence>
<accession>A0A6B2QWE7</accession>
<dbReference type="GO" id="GO:0103068">
    <property type="term" value="F:leukotriene C4 gamma-glutamyl transferase activity"/>
    <property type="evidence" value="ECO:0007669"/>
    <property type="project" value="UniProtKB-EC"/>
</dbReference>
<dbReference type="FunFam" id="3.60.20.40:FF:000003">
    <property type="entry name" value="Gamma-glutamyltranspeptidase"/>
    <property type="match status" value="1"/>
</dbReference>
<organism evidence="14">
    <name type="scientific">Sheuella amnicola</name>
    <dbReference type="NCBI Taxonomy" id="2707330"/>
    <lineage>
        <taxon>Bacteria</taxon>
        <taxon>Pseudomonadati</taxon>
        <taxon>Pseudomonadota</taxon>
        <taxon>Betaproteobacteria</taxon>
        <taxon>Burkholderiales</taxon>
        <taxon>Alcaligenaceae</taxon>
        <taxon>Sheuella</taxon>
    </lineage>
</organism>
<dbReference type="AlphaFoldDB" id="A0A6B2QWE7"/>
<sequence length="613" mass="65808">MKNRNPSIRKAVATCLALAYLLPIPASIAQSPAVQSSSAPQDVAVVKYDNSFEIFKPVWGLKGMVATEQHLATQAGAEILRQGGNAVDAAVAVGFALAVVLPNAGNLGGGGFMLIHDSAKSESIALDFREVAPASATRDMYLDDKGNVIAGKSTRTPYSVGVPGTVAGLTQALSEHGTMPLAKVMAPAIKLATEGFRVSPVLAEQFNNQRTHLERWPATKAIFFKHKSPASTCRLEECPAAEIEPYKSGDLLIQKDLAHSLNLIAQHGAKGFYEGEIAKNIVRSLTDSVSTMTLADLSNYKTVKRKPVEGTYRGIKILSMPAPSSGGIHLIQMLNLLERYPLQDYGFGSAKSIHLMAESARLAYADRAEHLGDPEFFKVPGKGLVSKKYADSISPLINIEKSTPSKNIKAGQPQNYESDQTTHFSVMDDRGNVVSTTYTLNLNFGSGIVAGGTGILLNNEMDDFSIKPGVANAFGLVGGDANAVAPGKRPLSSMTPVILMRDGQPWIATGSPGGARIITTVLQNIVNVIDFKMNIAEAASMPRMHHQWLPDFLRVERGISPDTIEKLKAMGHDVKVMPTMGRVQTVQYENKQFYGASDPRNPDGSAIGIEQKK</sequence>
<evidence type="ECO:0000256" key="11">
    <source>
        <dbReference type="RuleBase" id="RU368036"/>
    </source>
</evidence>
<comment type="catalytic activity">
    <reaction evidence="1 11">
        <text>an S-substituted glutathione + H2O = an S-substituted L-cysteinylglycine + L-glutamate</text>
        <dbReference type="Rhea" id="RHEA:59468"/>
        <dbReference type="ChEBI" id="CHEBI:15377"/>
        <dbReference type="ChEBI" id="CHEBI:29985"/>
        <dbReference type="ChEBI" id="CHEBI:90779"/>
        <dbReference type="ChEBI" id="CHEBI:143103"/>
        <dbReference type="EC" id="3.4.19.13"/>
    </reaction>
</comment>
<dbReference type="RefSeq" id="WP_163651254.1">
    <property type="nucleotide sequence ID" value="NZ_JAAGRN010000001.1"/>
</dbReference>
<name>A0A6B2QWE7_9BURK</name>
<keyword evidence="5 11" id="KW-0378">Hydrolase</keyword>
<evidence type="ECO:0000256" key="4">
    <source>
        <dbReference type="ARBA" id="ARBA00022679"/>
    </source>
</evidence>
<evidence type="ECO:0000256" key="1">
    <source>
        <dbReference type="ARBA" id="ARBA00001049"/>
    </source>
</evidence>
<dbReference type="GO" id="GO:0006751">
    <property type="term" value="P:glutathione catabolic process"/>
    <property type="evidence" value="ECO:0007669"/>
    <property type="project" value="UniProtKB-UniRule"/>
</dbReference>
<comment type="catalytic activity">
    <reaction evidence="2 11">
        <text>glutathione + H2O = L-cysteinylglycine + L-glutamate</text>
        <dbReference type="Rhea" id="RHEA:28807"/>
        <dbReference type="ChEBI" id="CHEBI:15377"/>
        <dbReference type="ChEBI" id="CHEBI:29985"/>
        <dbReference type="ChEBI" id="CHEBI:57925"/>
        <dbReference type="ChEBI" id="CHEBI:61694"/>
        <dbReference type="EC" id="3.4.19.13"/>
    </reaction>
</comment>
<comment type="PTM">
    <text evidence="11">Cleaved by autocatalysis into a large and a small subunit.</text>
</comment>
<dbReference type="PRINTS" id="PR01210">
    <property type="entry name" value="GGTRANSPTASE"/>
</dbReference>
<dbReference type="InterPro" id="IPR055262">
    <property type="entry name" value="GGT_CS"/>
</dbReference>
<reference evidence="14" key="1">
    <citation type="submission" date="2020-02" db="EMBL/GenBank/DDBJ databases">
        <authorList>
            <person name="Chen W.-M."/>
        </authorList>
    </citation>
    <scope>NUCLEOTIDE SEQUENCE</scope>
    <source>
        <strain evidence="14">NBD-18</strain>
    </source>
</reference>
<dbReference type="NCBIfam" id="TIGR00066">
    <property type="entry name" value="g_glut_trans"/>
    <property type="match status" value="1"/>
</dbReference>
<dbReference type="InterPro" id="IPR000101">
    <property type="entry name" value="GGT_peptidase"/>
</dbReference>
<dbReference type="EC" id="2.3.2.2" evidence="11"/>
<keyword evidence="13" id="KW-0732">Signal</keyword>
<dbReference type="InterPro" id="IPR043138">
    <property type="entry name" value="GGT_lsub"/>
</dbReference>
<evidence type="ECO:0000256" key="6">
    <source>
        <dbReference type="ARBA" id="ARBA00023145"/>
    </source>
</evidence>
<keyword evidence="4 11" id="KW-0808">Transferase</keyword>
<comment type="pathway">
    <text evidence="11">Sulfur metabolism; glutathione metabolism.</text>
</comment>
<dbReference type="InterPro" id="IPR051792">
    <property type="entry name" value="GGT_bact"/>
</dbReference>
<dbReference type="SUPFAM" id="SSF56235">
    <property type="entry name" value="N-terminal nucleophile aminohydrolases (Ntn hydrolases)"/>
    <property type="match status" value="1"/>
</dbReference>
<keyword evidence="11" id="KW-0317">Glutathione biosynthesis</keyword>
<feature type="binding site" evidence="10">
    <location>
        <begin position="492"/>
        <end position="493"/>
    </location>
    <ligand>
        <name>L-glutamate</name>
        <dbReference type="ChEBI" id="CHEBI:29985"/>
    </ligand>
</feature>
<dbReference type="GO" id="GO:0006750">
    <property type="term" value="P:glutathione biosynthetic process"/>
    <property type="evidence" value="ECO:0007669"/>
    <property type="project" value="UniProtKB-KW"/>
</dbReference>
<evidence type="ECO:0000256" key="9">
    <source>
        <dbReference type="PIRSR" id="PIRSR600101-1"/>
    </source>
</evidence>
<evidence type="ECO:0000256" key="2">
    <source>
        <dbReference type="ARBA" id="ARBA00001089"/>
    </source>
</evidence>
<feature type="chain" id="PRO_5025444259" description="Glutathione hydrolase proenzyme" evidence="13">
    <location>
        <begin position="30"/>
        <end position="613"/>
    </location>
</feature>
<dbReference type="Gene3D" id="3.60.20.40">
    <property type="match status" value="1"/>
</dbReference>
<dbReference type="Pfam" id="PF01019">
    <property type="entry name" value="G_glu_transpept"/>
    <property type="match status" value="1"/>
</dbReference>
<feature type="binding site" evidence="10">
    <location>
        <position position="514"/>
    </location>
    <ligand>
        <name>L-glutamate</name>
        <dbReference type="ChEBI" id="CHEBI:29985"/>
    </ligand>
</feature>
<keyword evidence="6 11" id="KW-0865">Zymogen</keyword>
<comment type="caution">
    <text evidence="14">The sequence shown here is derived from an EMBL/GenBank/DDBJ whole genome shotgun (WGS) entry which is preliminary data.</text>
</comment>
<evidence type="ECO:0000256" key="3">
    <source>
        <dbReference type="ARBA" id="ARBA00009381"/>
    </source>
</evidence>
<dbReference type="PANTHER" id="PTHR43199">
    <property type="entry name" value="GLUTATHIONE HYDROLASE"/>
    <property type="match status" value="1"/>
</dbReference>
<gene>
    <name evidence="14" type="primary">ggt</name>
    <name evidence="14" type="ORF">G3I67_01870</name>
</gene>
<proteinExistence type="inferred from homology"/>
<evidence type="ECO:0000256" key="7">
    <source>
        <dbReference type="ARBA" id="ARBA00023315"/>
    </source>
</evidence>
<comment type="subunit">
    <text evidence="11">This enzyme consists of two polypeptide chains, which are synthesized in precursor form from a single polypeptide.</text>
</comment>
<feature type="binding site" evidence="10">
    <location>
        <position position="129"/>
    </location>
    <ligand>
        <name>L-glutamate</name>
        <dbReference type="ChEBI" id="CHEBI:29985"/>
    </ligand>
</feature>
<comment type="catalytic activity">
    <reaction evidence="8 11">
        <text>an N-terminal (5-L-glutamyl)-[peptide] + an alpha-amino acid = 5-L-glutamyl amino acid + an N-terminal L-alpha-aminoacyl-[peptide]</text>
        <dbReference type="Rhea" id="RHEA:23904"/>
        <dbReference type="Rhea" id="RHEA-COMP:9780"/>
        <dbReference type="Rhea" id="RHEA-COMP:9795"/>
        <dbReference type="ChEBI" id="CHEBI:77644"/>
        <dbReference type="ChEBI" id="CHEBI:78597"/>
        <dbReference type="ChEBI" id="CHEBI:78599"/>
        <dbReference type="ChEBI" id="CHEBI:78608"/>
        <dbReference type="EC" id="2.3.2.2"/>
    </reaction>
</comment>
<dbReference type="UniPathway" id="UPA00204"/>
<dbReference type="EC" id="3.4.19.13" evidence="11"/>
<feature type="region of interest" description="Disordered" evidence="12">
    <location>
        <begin position="592"/>
        <end position="613"/>
    </location>
</feature>
<feature type="binding site" evidence="10">
    <location>
        <position position="463"/>
    </location>
    <ligand>
        <name>L-glutamate</name>
        <dbReference type="ChEBI" id="CHEBI:29985"/>
    </ligand>
</feature>
<evidence type="ECO:0000256" key="13">
    <source>
        <dbReference type="SAM" id="SignalP"/>
    </source>
</evidence>
<evidence type="ECO:0000313" key="14">
    <source>
        <dbReference type="EMBL" id="NDY81968.1"/>
    </source>
</evidence>
<feature type="active site" description="Nucleophile" evidence="9">
    <location>
        <position position="421"/>
    </location>
</feature>
<comment type="similarity">
    <text evidence="3 11">Belongs to the gamma-glutamyltransferase family.</text>
</comment>
<protein>
    <recommendedName>
        <fullName evidence="11">Glutathione hydrolase proenzyme</fullName>
        <ecNumber evidence="11">2.3.2.2</ecNumber>
        <ecNumber evidence="11">3.4.19.13</ecNumber>
    </recommendedName>
    <component>
        <recommendedName>
            <fullName evidence="11">Glutathione hydrolase large chain</fullName>
        </recommendedName>
    </component>
    <component>
        <recommendedName>
            <fullName evidence="11">Glutathione hydrolase small chain</fullName>
        </recommendedName>
    </component>
</protein>
<dbReference type="InterPro" id="IPR029055">
    <property type="entry name" value="Ntn_hydrolases_N"/>
</dbReference>